<name>A0ABU3H5G7_9BACL</name>
<evidence type="ECO:0000313" key="1">
    <source>
        <dbReference type="EMBL" id="MDT3426070.1"/>
    </source>
</evidence>
<sequence>MPTTEEVAVWIAANVLDTEAWNKKPEKQPLAVTQAERNLSRWYPAVELTVEVVSLQAIWEMQGLDPALKFQRHAVKSLNDNGEGITYSGIRDVVAPEVRELLGKPAFELAEEAEDAPGPQYGGFLI</sequence>
<comment type="caution">
    <text evidence="1">The sequence shown here is derived from an EMBL/GenBank/DDBJ whole genome shotgun (WGS) entry which is preliminary data.</text>
</comment>
<reference evidence="1 2" key="1">
    <citation type="submission" date="2023-07" db="EMBL/GenBank/DDBJ databases">
        <title>Genomic Encyclopedia of Type Strains, Phase IV (KMG-IV): sequencing the most valuable type-strain genomes for metagenomic binning, comparative biology and taxonomic classification.</title>
        <authorList>
            <person name="Goeker M."/>
        </authorList>
    </citation>
    <scope>NUCLEOTIDE SEQUENCE [LARGE SCALE GENOMIC DNA]</scope>
    <source>
        <strain evidence="1 2">T98</strain>
    </source>
</reference>
<accession>A0ABU3H5G7</accession>
<organism evidence="1 2">
    <name type="scientific">Paenibacillus forsythiae</name>
    <dbReference type="NCBI Taxonomy" id="365616"/>
    <lineage>
        <taxon>Bacteria</taxon>
        <taxon>Bacillati</taxon>
        <taxon>Bacillota</taxon>
        <taxon>Bacilli</taxon>
        <taxon>Bacillales</taxon>
        <taxon>Paenibacillaceae</taxon>
        <taxon>Paenibacillus</taxon>
    </lineage>
</organism>
<dbReference type="RefSeq" id="WP_025698116.1">
    <property type="nucleotide sequence ID" value="NZ_JAUSUY010000005.1"/>
</dbReference>
<evidence type="ECO:0000313" key="2">
    <source>
        <dbReference type="Proteomes" id="UP001248709"/>
    </source>
</evidence>
<protein>
    <submittedName>
        <fullName evidence="1">Uncharacterized protein</fullName>
    </submittedName>
</protein>
<keyword evidence="2" id="KW-1185">Reference proteome</keyword>
<gene>
    <name evidence="1" type="ORF">J2Z22_001590</name>
</gene>
<dbReference type="Proteomes" id="UP001248709">
    <property type="component" value="Unassembled WGS sequence"/>
</dbReference>
<proteinExistence type="predicted"/>
<dbReference type="EMBL" id="JAUSUY010000005">
    <property type="protein sequence ID" value="MDT3426070.1"/>
    <property type="molecule type" value="Genomic_DNA"/>
</dbReference>